<proteinExistence type="predicted"/>
<accession>A0A098DF84</accession>
<protein>
    <submittedName>
        <fullName evidence="1">Chromosome 2, complete genome</fullName>
    </submittedName>
</protein>
<dbReference type="Proteomes" id="UP000070720">
    <property type="component" value="Chromosome 2"/>
</dbReference>
<keyword evidence="3" id="KW-1185">Reference proteome</keyword>
<gene>
    <name evidence="1" type="ORF">FGRAMPH1_01T11631</name>
</gene>
<name>A0A098DF84_GIBZE</name>
<dbReference type="EnsemblFungi" id="CEF77619">
    <property type="protein sequence ID" value="CEF77619"/>
    <property type="gene ID" value="FGRRES_15160_M"/>
</dbReference>
<accession>A0A0E0S294</accession>
<reference evidence="1 3" key="3">
    <citation type="journal article" date="2015" name="BMC Genomics">
        <title>The completed genome sequence of the pathogenic ascomycete fungus Fusarium graminearum.</title>
        <authorList>
            <person name="King R."/>
            <person name="Urban M."/>
            <person name="Hammond-Kosack M.C."/>
            <person name="Hassani-Pak K."/>
            <person name="Hammond-Kosack K.E."/>
        </authorList>
    </citation>
    <scope>NUCLEOTIDE SEQUENCE [LARGE SCALE GENOMIC DNA]</scope>
    <source>
        <strain evidence="3">ATCC MYA-4620 / CBS 123657 / FGSC 9075 / NRRL 31084 / PH-1</strain>
        <strain evidence="1">PH-1</strain>
    </source>
</reference>
<reference evidence="2" key="4">
    <citation type="submission" date="2017-01" db="UniProtKB">
        <authorList>
            <consortium name="EnsemblFungi"/>
        </authorList>
    </citation>
    <scope>IDENTIFICATION</scope>
    <source>
        <strain evidence="2">PH-1 / ATCC MYA-4620 / FGSC 9075 / NRRL 31084</strain>
    </source>
</reference>
<reference evidence="2 3" key="1">
    <citation type="journal article" date="2007" name="Science">
        <title>The Fusarium graminearum genome reveals a link between localized polymorphism and pathogen specialization.</title>
        <authorList>
            <person name="Cuomo C.A."/>
            <person name="Gueldener U."/>
            <person name="Xu J.-R."/>
            <person name="Trail F."/>
            <person name="Turgeon B.G."/>
            <person name="Di Pietro A."/>
            <person name="Walton J.D."/>
            <person name="Ma L.-J."/>
            <person name="Baker S.E."/>
            <person name="Rep M."/>
            <person name="Adam G."/>
            <person name="Antoniw J."/>
            <person name="Baldwin T."/>
            <person name="Calvo S.E."/>
            <person name="Chang Y.-L."/>
            <person name="DeCaprio D."/>
            <person name="Gale L.R."/>
            <person name="Gnerre S."/>
            <person name="Goswami R.S."/>
            <person name="Hammond-Kosack K."/>
            <person name="Harris L.J."/>
            <person name="Hilburn K."/>
            <person name="Kennell J.C."/>
            <person name="Kroken S."/>
            <person name="Magnuson J.K."/>
            <person name="Mannhaupt G."/>
            <person name="Mauceli E.W."/>
            <person name="Mewes H.-W."/>
            <person name="Mitterbauer R."/>
            <person name="Muehlbauer G."/>
            <person name="Muensterkoetter M."/>
            <person name="Nelson D."/>
            <person name="O'Donnell K."/>
            <person name="Ouellet T."/>
            <person name="Qi W."/>
            <person name="Quesneville H."/>
            <person name="Roncero M.I.G."/>
            <person name="Seong K.-Y."/>
            <person name="Tetko I.V."/>
            <person name="Urban M."/>
            <person name="Waalwijk C."/>
            <person name="Ward T.J."/>
            <person name="Yao J."/>
            <person name="Birren B.W."/>
            <person name="Kistler H.C."/>
        </authorList>
    </citation>
    <scope>NUCLEOTIDE SEQUENCE [LARGE SCALE GENOMIC DNA]</scope>
    <source>
        <strain evidence="3">ATCC MYA-4620 / CBS 123657 / FGSC 9075 / NRRL 31084 / PH-1</strain>
        <strain evidence="2">PH-1 / ATCC MYA-4620 / FGSC 9075 / NRRL 31084</strain>
    </source>
</reference>
<dbReference type="VEuPathDB" id="FungiDB:FGRAMPH1_01G11631"/>
<dbReference type="AlphaFoldDB" id="A0A098DF84"/>
<dbReference type="InParanoid" id="A0A098DF84"/>
<evidence type="ECO:0000313" key="2">
    <source>
        <dbReference type="EnsemblFungi" id="CEF77619"/>
    </source>
</evidence>
<evidence type="ECO:0000313" key="3">
    <source>
        <dbReference type="Proteomes" id="UP000070720"/>
    </source>
</evidence>
<organism evidence="1 3">
    <name type="scientific">Gibberella zeae (strain ATCC MYA-4620 / CBS 123657 / FGSC 9075 / NRRL 31084 / PH-1)</name>
    <name type="common">Wheat head blight fungus</name>
    <name type="synonym">Fusarium graminearum</name>
    <dbReference type="NCBI Taxonomy" id="229533"/>
    <lineage>
        <taxon>Eukaryota</taxon>
        <taxon>Fungi</taxon>
        <taxon>Dikarya</taxon>
        <taxon>Ascomycota</taxon>
        <taxon>Pezizomycotina</taxon>
        <taxon>Sordariomycetes</taxon>
        <taxon>Hypocreomycetidae</taxon>
        <taxon>Hypocreales</taxon>
        <taxon>Nectriaceae</taxon>
        <taxon>Fusarium</taxon>
    </lineage>
</organism>
<dbReference type="EMBL" id="HG970333">
    <property type="protein sequence ID" value="CEF77619.1"/>
    <property type="molecule type" value="Genomic_DNA"/>
</dbReference>
<evidence type="ECO:0000313" key="1">
    <source>
        <dbReference type="EMBL" id="CEF77619.1"/>
    </source>
</evidence>
<reference evidence="2 3" key="2">
    <citation type="journal article" date="2010" name="Nature">
        <title>Comparative genomics reveals mobile pathogenicity chromosomes in Fusarium.</title>
        <authorList>
            <person name="Ma L.J."/>
            <person name="van der Does H.C."/>
            <person name="Borkovich K.A."/>
            <person name="Coleman J.J."/>
            <person name="Daboussi M.J."/>
            <person name="Di Pietro A."/>
            <person name="Dufresne M."/>
            <person name="Freitag M."/>
            <person name="Grabherr M."/>
            <person name="Henrissat B."/>
            <person name="Houterman P.M."/>
            <person name="Kang S."/>
            <person name="Shim W.B."/>
            <person name="Woloshuk C."/>
            <person name="Xie X."/>
            <person name="Xu J.R."/>
            <person name="Antoniw J."/>
            <person name="Baker S.E."/>
            <person name="Bluhm B.H."/>
            <person name="Breakspear A."/>
            <person name="Brown D.W."/>
            <person name="Butchko R.A."/>
            <person name="Chapman S."/>
            <person name="Coulson R."/>
            <person name="Coutinho P.M."/>
            <person name="Danchin E.G."/>
            <person name="Diener A."/>
            <person name="Gale L.R."/>
            <person name="Gardiner D.M."/>
            <person name="Goff S."/>
            <person name="Hammond-Kosack K.E."/>
            <person name="Hilburn K."/>
            <person name="Hua-Van A."/>
            <person name="Jonkers W."/>
            <person name="Kazan K."/>
            <person name="Kodira C.D."/>
            <person name="Koehrsen M."/>
            <person name="Kumar L."/>
            <person name="Lee Y.H."/>
            <person name="Li L."/>
            <person name="Manners J.M."/>
            <person name="Miranda-Saavedra D."/>
            <person name="Mukherjee M."/>
            <person name="Park G."/>
            <person name="Park J."/>
            <person name="Park S.Y."/>
            <person name="Proctor R.H."/>
            <person name="Regev A."/>
            <person name="Ruiz-Roldan M.C."/>
            <person name="Sain D."/>
            <person name="Sakthikumar S."/>
            <person name="Sykes S."/>
            <person name="Schwartz D.C."/>
            <person name="Turgeon B.G."/>
            <person name="Wapinski I."/>
            <person name="Yoder O."/>
            <person name="Young S."/>
            <person name="Zeng Q."/>
            <person name="Zhou S."/>
            <person name="Galagan J."/>
            <person name="Cuomo C.A."/>
            <person name="Kistler H.C."/>
            <person name="Rep M."/>
        </authorList>
    </citation>
    <scope>GENOME REANNOTATION</scope>
    <source>
        <strain evidence="3">ATCC MYA-4620 / CBS 123657 / FGSC 9075 / NRRL 31084 / PH-1</strain>
        <strain evidence="2">PH-1 / ATCC MYA-4620 / FGSC 9075 / NRRL 31084</strain>
    </source>
</reference>
<sequence length="43" mass="5012">MYPDPLGEEADINHNIGYRIILIRHSKVLQSTLYRVRARGIEC</sequence>